<dbReference type="OrthoDB" id="5489421at2"/>
<evidence type="ECO:0000313" key="4">
    <source>
        <dbReference type="EMBL" id="GBF57516.1"/>
    </source>
</evidence>
<keyword evidence="1 4" id="KW-0489">Methyltransferase</keyword>
<evidence type="ECO:0000313" key="5">
    <source>
        <dbReference type="Proteomes" id="UP000245086"/>
    </source>
</evidence>
<gene>
    <name evidence="4" type="primary">yfiC</name>
    <name evidence="4" type="ORF">PbB2_01183</name>
</gene>
<dbReference type="InterPro" id="IPR050210">
    <property type="entry name" value="tRNA_Adenine-N(6)_MTase"/>
</dbReference>
<dbReference type="PROSITE" id="PS00092">
    <property type="entry name" value="N6_MTASE"/>
    <property type="match status" value="1"/>
</dbReference>
<evidence type="ECO:0000256" key="2">
    <source>
        <dbReference type="ARBA" id="ARBA00022691"/>
    </source>
</evidence>
<dbReference type="EC" id="2.1.1.223" evidence="4"/>
<accession>A0A2P2E8X1</accession>
<dbReference type="AlphaFoldDB" id="A0A2P2E8X1"/>
<keyword evidence="5" id="KW-1185">Reference proteome</keyword>
<dbReference type="CDD" id="cd02440">
    <property type="entry name" value="AdoMet_MTases"/>
    <property type="match status" value="1"/>
</dbReference>
<dbReference type="SUPFAM" id="SSF53335">
    <property type="entry name" value="S-adenosyl-L-methionine-dependent methyltransferases"/>
    <property type="match status" value="1"/>
</dbReference>
<dbReference type="Proteomes" id="UP000245086">
    <property type="component" value="Unassembled WGS sequence"/>
</dbReference>
<organism evidence="4 5">
    <name type="scientific">Candidatus Phycosocius bacilliformis</name>
    <dbReference type="NCBI Taxonomy" id="1445552"/>
    <lineage>
        <taxon>Bacteria</taxon>
        <taxon>Pseudomonadati</taxon>
        <taxon>Pseudomonadota</taxon>
        <taxon>Alphaproteobacteria</taxon>
        <taxon>Caulobacterales</taxon>
        <taxon>Caulobacterales incertae sedis</taxon>
        <taxon>Candidatus Phycosocius</taxon>
    </lineage>
</organism>
<dbReference type="Pfam" id="PF05175">
    <property type="entry name" value="MTS"/>
    <property type="match status" value="1"/>
</dbReference>
<dbReference type="GO" id="GO:0008170">
    <property type="term" value="F:N-methyltransferase activity"/>
    <property type="evidence" value="ECO:0007669"/>
    <property type="project" value="UniProtKB-ARBA"/>
</dbReference>
<dbReference type="GO" id="GO:0008757">
    <property type="term" value="F:S-adenosylmethionine-dependent methyltransferase activity"/>
    <property type="evidence" value="ECO:0007669"/>
    <property type="project" value="UniProtKB-ARBA"/>
</dbReference>
<feature type="domain" description="Methyltransferase small" evidence="3">
    <location>
        <begin position="40"/>
        <end position="127"/>
    </location>
</feature>
<protein>
    <submittedName>
        <fullName evidence="4">tRNA1(Val) (Adenine(37)-N6)-methyltransferase</fullName>
        <ecNumber evidence="4">2.1.1.223</ecNumber>
    </submittedName>
</protein>
<dbReference type="InterPro" id="IPR002052">
    <property type="entry name" value="DNA_methylase_N6_adenine_CS"/>
</dbReference>
<dbReference type="InterPro" id="IPR029063">
    <property type="entry name" value="SAM-dependent_MTases_sf"/>
</dbReference>
<sequence>MPATTLDIFLKGGLTIEQPSDGYRAGTDAVLLAAAAAAVAVPTMLEVGCGVGVALLSVAALRADPHLALTGLEKDPGAYELARTNLTRNPVPGRLNVVHGDVLNPDPALIGQFDLVFSNPPFFDDDQAIRDPAVSRQAAYILGAPLADWIKAMLALARPKGRFLMIHRADRLPDMLAALAGRAGDIGVCPIRPRAGDPAKRVLVSAKKGSRAPLRLLAGMDMHPPMGEGRFSAAYQAICDGGVLAV</sequence>
<dbReference type="InterPro" id="IPR007848">
    <property type="entry name" value="Small_mtfrase_dom"/>
</dbReference>
<evidence type="ECO:0000256" key="1">
    <source>
        <dbReference type="ARBA" id="ARBA00022603"/>
    </source>
</evidence>
<dbReference type="RefSeq" id="WP_108984402.1">
    <property type="nucleotide sequence ID" value="NZ_BFBR01000003.1"/>
</dbReference>
<reference evidence="4 5" key="1">
    <citation type="journal article" date="2018" name="Genome Announc.">
        <title>Draft Genome Sequence of "Candidatus Phycosocius bacilliformis," an Alphaproteobacterial Ectosymbiont of the Hydrocarbon-Producing Green Alga Botryococcus braunii.</title>
        <authorList>
            <person name="Tanabe Y."/>
            <person name="Yamaguchi H."/>
            <person name="Watanabe M.M."/>
        </authorList>
    </citation>
    <scope>NUCLEOTIDE SEQUENCE [LARGE SCALE GENOMIC DNA]</scope>
    <source>
        <strain evidence="4 5">BOTRYCO-2</strain>
    </source>
</reference>
<proteinExistence type="predicted"/>
<dbReference type="GO" id="GO:0032259">
    <property type="term" value="P:methylation"/>
    <property type="evidence" value="ECO:0007669"/>
    <property type="project" value="UniProtKB-KW"/>
</dbReference>
<evidence type="ECO:0000259" key="3">
    <source>
        <dbReference type="Pfam" id="PF05175"/>
    </source>
</evidence>
<name>A0A2P2E8X1_9PROT</name>
<dbReference type="Gene3D" id="3.40.50.150">
    <property type="entry name" value="Vaccinia Virus protein VP39"/>
    <property type="match status" value="1"/>
</dbReference>
<dbReference type="PANTHER" id="PTHR47739:SF1">
    <property type="entry name" value="TRNA1(VAL) (ADENINE(37)-N6)-METHYLTRANSFERASE"/>
    <property type="match status" value="1"/>
</dbReference>
<keyword evidence="4" id="KW-0808">Transferase</keyword>
<keyword evidence="2" id="KW-0949">S-adenosyl-L-methionine</keyword>
<dbReference type="PANTHER" id="PTHR47739">
    <property type="entry name" value="TRNA1(VAL) (ADENINE(37)-N6)-METHYLTRANSFERASE"/>
    <property type="match status" value="1"/>
</dbReference>
<dbReference type="EMBL" id="BFBR01000003">
    <property type="protein sequence ID" value="GBF57516.1"/>
    <property type="molecule type" value="Genomic_DNA"/>
</dbReference>
<dbReference type="GO" id="GO:0003676">
    <property type="term" value="F:nucleic acid binding"/>
    <property type="evidence" value="ECO:0007669"/>
    <property type="project" value="InterPro"/>
</dbReference>
<comment type="caution">
    <text evidence="4">The sequence shown here is derived from an EMBL/GenBank/DDBJ whole genome shotgun (WGS) entry which is preliminary data.</text>
</comment>